<protein>
    <submittedName>
        <fullName evidence="2">Uncharacterized protein</fullName>
    </submittedName>
</protein>
<reference evidence="2 3" key="1">
    <citation type="submission" date="2017-06" db="EMBL/GenBank/DDBJ databases">
        <authorList>
            <person name="Kim H.J."/>
            <person name="Triplett B.A."/>
        </authorList>
    </citation>
    <scope>NUCLEOTIDE SEQUENCE [LARGE SCALE GENOMIC DNA]</scope>
    <source>
        <strain evidence="2 3">DS15</strain>
    </source>
</reference>
<dbReference type="OrthoDB" id="7064950at2"/>
<sequence>MKKFKNLERYRVGGTDSNMSLAIPLPRTPAGRTYRYSPNENAHPRHFLIGDVVADYEVKAETRARMKLEPRSSQTVCPYSGVVAADDEFTHPDDRQAGIDTVRHAAEEDMLALVDGMFKDLGRKFSSSKFVSLKPGPKRRPKPKPHFVRSDLLRELVCDHCGRDYGVFAIALFCPDCGAPNVRLHFERERKLVGAQVDLAEAQGDGLEELAYRLLGNAHEDVLTAFEATLKTVYLHGMGNVPSKPPRNDFQNIEKAKKRFADLGVDPFQHLTSEELATLELNIQKRHVIGHNLGVIDPKFADHAQEAKMGETVHLVASDIREFATLCQKVVDDLDAWLAGAPSPTVGQDLPPLLAASPAHTNPSKEPPTLESLDVRLSELARQVALWLAKKSTNGNPQDTTAEGEEIVATFPDATERALEKAVAELEAEGFVTASGAIGRRIPFAFATTDLFATFDPVACGTDPYADAGELIALIFAAVEAGEEAIDPAKLHEGLGWELRRFNPALAIVVAHIDSRRVSDEYGGEYVARHFFLLPEDEVVLERLAERLKGRSR</sequence>
<keyword evidence="3" id="KW-1185">Reference proteome</keyword>
<gene>
    <name evidence="2" type="ORF">SAMN06295955_10518</name>
</gene>
<proteinExistence type="predicted"/>
<evidence type="ECO:0000313" key="2">
    <source>
        <dbReference type="EMBL" id="SNS77344.1"/>
    </source>
</evidence>
<dbReference type="EMBL" id="FZPA01000005">
    <property type="protein sequence ID" value="SNS77344.1"/>
    <property type="molecule type" value="Genomic_DNA"/>
</dbReference>
<dbReference type="AlphaFoldDB" id="A0A239HAR8"/>
<evidence type="ECO:0000256" key="1">
    <source>
        <dbReference type="SAM" id="MobiDB-lite"/>
    </source>
</evidence>
<organism evidence="2 3">
    <name type="scientific">Sphingopyxis indica</name>
    <dbReference type="NCBI Taxonomy" id="436663"/>
    <lineage>
        <taxon>Bacteria</taxon>
        <taxon>Pseudomonadati</taxon>
        <taxon>Pseudomonadota</taxon>
        <taxon>Alphaproteobacteria</taxon>
        <taxon>Sphingomonadales</taxon>
        <taxon>Sphingomonadaceae</taxon>
        <taxon>Sphingopyxis</taxon>
    </lineage>
</organism>
<name>A0A239HAR8_9SPHN</name>
<feature type="region of interest" description="Disordered" evidence="1">
    <location>
        <begin position="349"/>
        <end position="371"/>
    </location>
</feature>
<accession>A0A239HAR8</accession>
<evidence type="ECO:0000313" key="3">
    <source>
        <dbReference type="Proteomes" id="UP000198339"/>
    </source>
</evidence>
<dbReference type="RefSeq" id="WP_089215578.1">
    <property type="nucleotide sequence ID" value="NZ_FZPA01000005.1"/>
</dbReference>
<dbReference type="Proteomes" id="UP000198339">
    <property type="component" value="Unassembled WGS sequence"/>
</dbReference>